<evidence type="ECO:0000313" key="2">
    <source>
        <dbReference type="EMBL" id="KJX93821.1"/>
    </source>
</evidence>
<gene>
    <name evidence="2" type="ORF">TI39_contig4250g00002</name>
</gene>
<reference evidence="2 3" key="1">
    <citation type="submission" date="2015-03" db="EMBL/GenBank/DDBJ databases">
        <title>RNA-seq based gene annotation and comparative genomics of four Zymoseptoria species reveal species-specific pathogenicity related genes and transposable element activity.</title>
        <authorList>
            <person name="Grandaubert J."/>
            <person name="Bhattacharyya A."/>
            <person name="Stukenbrock E.H."/>
        </authorList>
    </citation>
    <scope>NUCLEOTIDE SEQUENCE [LARGE SCALE GENOMIC DNA]</scope>
    <source>
        <strain evidence="2 3">Zb18110</strain>
    </source>
</reference>
<evidence type="ECO:0000256" key="1">
    <source>
        <dbReference type="SAM" id="MobiDB-lite"/>
    </source>
</evidence>
<feature type="region of interest" description="Disordered" evidence="1">
    <location>
        <begin position="140"/>
        <end position="173"/>
    </location>
</feature>
<name>A0A0F4G8Y0_9PEZI</name>
<evidence type="ECO:0000313" key="3">
    <source>
        <dbReference type="Proteomes" id="UP000033647"/>
    </source>
</evidence>
<sequence length="204" mass="21979">MSAPSAFEKAQAAAAKIAAKVSNHTKRKIENFASNFYATLEVNHLTTLARLAATSAGTIAQVSNTGGALTVRGRFYSGNSQPASARDEPKLNIFVEGMTEAIVRAAMTLVGRFIQDGVIKDRTASAREKTSRDEKLLASVRAKQRQKEDDRAREDPYDAWASPGKDKEDRDLEAVGAALGGADAVDQTPILLEWQTSWAGEIVV</sequence>
<accession>A0A0F4G8Y0</accession>
<feature type="compositionally biased region" description="Basic and acidic residues" evidence="1">
    <location>
        <begin position="145"/>
        <end position="156"/>
    </location>
</feature>
<feature type="compositionally biased region" description="Basic and acidic residues" evidence="1">
    <location>
        <begin position="164"/>
        <end position="173"/>
    </location>
</feature>
<keyword evidence="3" id="KW-1185">Reference proteome</keyword>
<organism evidence="2 3">
    <name type="scientific">Zymoseptoria brevis</name>
    <dbReference type="NCBI Taxonomy" id="1047168"/>
    <lineage>
        <taxon>Eukaryota</taxon>
        <taxon>Fungi</taxon>
        <taxon>Dikarya</taxon>
        <taxon>Ascomycota</taxon>
        <taxon>Pezizomycotina</taxon>
        <taxon>Dothideomycetes</taxon>
        <taxon>Dothideomycetidae</taxon>
        <taxon>Mycosphaerellales</taxon>
        <taxon>Mycosphaerellaceae</taxon>
        <taxon>Zymoseptoria</taxon>
    </lineage>
</organism>
<dbReference type="STRING" id="1047168.A0A0F4G8Y0"/>
<dbReference type="Proteomes" id="UP000033647">
    <property type="component" value="Unassembled WGS sequence"/>
</dbReference>
<dbReference type="EMBL" id="LAFY01004209">
    <property type="protein sequence ID" value="KJX93821.1"/>
    <property type="molecule type" value="Genomic_DNA"/>
</dbReference>
<comment type="caution">
    <text evidence="2">The sequence shown here is derived from an EMBL/GenBank/DDBJ whole genome shotgun (WGS) entry which is preliminary data.</text>
</comment>
<dbReference type="OrthoDB" id="10347684at2759"/>
<dbReference type="AlphaFoldDB" id="A0A0F4G8Y0"/>
<proteinExistence type="predicted"/>
<protein>
    <submittedName>
        <fullName evidence="2">Uncharacterized protein</fullName>
    </submittedName>
</protein>